<proteinExistence type="predicted"/>
<dbReference type="InterPro" id="IPR051396">
    <property type="entry name" value="Bact_Antivir_Def_Nuclease"/>
</dbReference>
<dbReference type="InterPro" id="IPR041685">
    <property type="entry name" value="AAA_GajA/Old/RecF-like"/>
</dbReference>
<name>A0ABP1ENK4_9FLAO</name>
<evidence type="ECO:0000313" key="3">
    <source>
        <dbReference type="Proteomes" id="UP001497514"/>
    </source>
</evidence>
<feature type="domain" description="Endonuclease GajA/Old nuclease/RecF-like AAA" evidence="1">
    <location>
        <begin position="4"/>
        <end position="354"/>
    </location>
</feature>
<dbReference type="PANTHER" id="PTHR43581:SF4">
    <property type="entry name" value="ATP_GTP PHOSPHATASE"/>
    <property type="match status" value="1"/>
</dbReference>
<sequence>MNIIEQIEIKNFRSFGNRKKESYKVTKCQPLNIISGANDSGKSNILRALNLFFNKKTDLINFFDFDKDFFKRESIDDLEIKEELVTIKVWFNNPKNKGKNQEKESNIYLPEKFWVSRKWKKTSEYSLFDQLSSIEKDFETEKKDLFDSFLEENSTGVKTLKSNARASLQKQLTDLINSIQYHYIPAIKDTNYFSHLYGELQQTLWKTKISNVEGSKNKFEKAIQEETNILMSEFKNSIGSTNLNPIEPVFQLPSDLINLFKALIVQTGKVDLTLRGDGFQAKLIPEILNFIAIKELSFTNNSIKKEYKAKKYFIWGFEEPENSYEYKNAQILSEKFRDVYSNNAQIFITTHSFNFLSLRARHIGLFRVWKDTYTKSSKISKLKFTTNGKIKFDSSNLNSDWELLQEELGFFYLNQELNQLFEEKRNQLKKIKEKIETIDKPIIYSEGFNYLYLERAKEIFFPELEIEIKDAGGKNELQKLFKLFVKTGFDRFKIFFIFDCDARGSFTDCNTNKTASLIPFIFKQNPNNTIKEIHSGIENLFDDNIFEELDENLIFDIDEHLKNGVVKSRNRKLKKREFETYILETRKLNSDFYNFEDIFNQIDNKINRA</sequence>
<evidence type="ECO:0000313" key="2">
    <source>
        <dbReference type="EMBL" id="CAL2083275.1"/>
    </source>
</evidence>
<dbReference type="Gene3D" id="3.40.50.300">
    <property type="entry name" value="P-loop containing nucleotide triphosphate hydrolases"/>
    <property type="match status" value="1"/>
</dbReference>
<accession>A0ABP1ENK4</accession>
<evidence type="ECO:0000259" key="1">
    <source>
        <dbReference type="Pfam" id="PF13175"/>
    </source>
</evidence>
<dbReference type="SUPFAM" id="SSF52540">
    <property type="entry name" value="P-loop containing nucleoside triphosphate hydrolases"/>
    <property type="match status" value="1"/>
</dbReference>
<dbReference type="InterPro" id="IPR027417">
    <property type="entry name" value="P-loop_NTPase"/>
</dbReference>
<protein>
    <recommendedName>
        <fullName evidence="1">Endonuclease GajA/Old nuclease/RecF-like AAA domain-containing protein</fullName>
    </recommendedName>
</protein>
<gene>
    <name evidence="2" type="ORF">TD3509T_1509</name>
</gene>
<dbReference type="RefSeq" id="WP_101902732.1">
    <property type="nucleotide sequence ID" value="NZ_OZ038524.1"/>
</dbReference>
<dbReference type="EMBL" id="OZ038524">
    <property type="protein sequence ID" value="CAL2083275.1"/>
    <property type="molecule type" value="Genomic_DNA"/>
</dbReference>
<dbReference type="Proteomes" id="UP001497514">
    <property type="component" value="Chromosome"/>
</dbReference>
<dbReference type="Pfam" id="PF13175">
    <property type="entry name" value="AAA_15"/>
    <property type="match status" value="1"/>
</dbReference>
<dbReference type="PANTHER" id="PTHR43581">
    <property type="entry name" value="ATP/GTP PHOSPHATASE"/>
    <property type="match status" value="1"/>
</dbReference>
<organism evidence="2 3">
    <name type="scientific">Tenacibaculum dicentrarchi</name>
    <dbReference type="NCBI Taxonomy" id="669041"/>
    <lineage>
        <taxon>Bacteria</taxon>
        <taxon>Pseudomonadati</taxon>
        <taxon>Bacteroidota</taxon>
        <taxon>Flavobacteriia</taxon>
        <taxon>Flavobacteriales</taxon>
        <taxon>Flavobacteriaceae</taxon>
        <taxon>Tenacibaculum</taxon>
    </lineage>
</organism>
<reference evidence="2 3" key="1">
    <citation type="submission" date="2024-05" db="EMBL/GenBank/DDBJ databases">
        <authorList>
            <person name="Duchaud E."/>
        </authorList>
    </citation>
    <scope>NUCLEOTIDE SEQUENCE [LARGE SCALE GENOMIC DNA]</scope>
    <source>
        <strain evidence="2">Ena-SAMPLE-TAB-13-05-2024-13:56:06:370-140309</strain>
    </source>
</reference>
<keyword evidence="3" id="KW-1185">Reference proteome</keyword>